<feature type="non-terminal residue" evidence="2">
    <location>
        <position position="1"/>
    </location>
</feature>
<dbReference type="PANTHER" id="PTHR42916:SF1">
    <property type="entry name" value="PROTEIN PHYLLO, CHLOROPLASTIC"/>
    <property type="match status" value="1"/>
</dbReference>
<dbReference type="OrthoDB" id="8119704at2759"/>
<protein>
    <recommendedName>
        <fullName evidence="1">Enolase C-terminal domain-containing protein</fullName>
    </recommendedName>
</protein>
<dbReference type="EMBL" id="QEFC01000960">
    <property type="protein sequence ID" value="KAE9461606.1"/>
    <property type="molecule type" value="Genomic_DNA"/>
</dbReference>
<comment type="caution">
    <text evidence="2">The sequence shown here is derived from an EMBL/GenBank/DDBJ whole genome shotgun (WGS) entry which is preliminary data.</text>
</comment>
<proteinExistence type="predicted"/>
<name>A0A6A4LLC3_9ERIC</name>
<gene>
    <name evidence="2" type="ORF">C3L33_06488</name>
</gene>
<feature type="domain" description="Enolase C-terminal" evidence="1">
    <location>
        <begin position="308"/>
        <end position="373"/>
    </location>
</feature>
<evidence type="ECO:0000259" key="1">
    <source>
        <dbReference type="Pfam" id="PF13378"/>
    </source>
</evidence>
<dbReference type="Pfam" id="PF13378">
    <property type="entry name" value="MR_MLE_C"/>
    <property type="match status" value="1"/>
</dbReference>
<dbReference type="InterPro" id="IPR029065">
    <property type="entry name" value="Enolase_C-like"/>
</dbReference>
<feature type="non-terminal residue" evidence="2">
    <location>
        <position position="633"/>
    </location>
</feature>
<dbReference type="InterPro" id="IPR036849">
    <property type="entry name" value="Enolase-like_C_sf"/>
</dbReference>
<sequence length="633" mass="70771">GWEISFLIHSEYSLTEPYVAYVIPESLHCESAIFVENSMPVRDADMFGCNWEQCTNNIPVMLSLELPCHWIQVAGNRGASGIDGLLSTAIGFTVRCNKRVLEDPKTNCLIDKIALKSFIKHFVTFVIGDVSFLHDTNGLALLTQSRFIIAADNALALVSRFSTSDCMLAGSFLVGICKMVYSLYRIKLCAPPTSTSAPYDSMSCYREGLRSTQVSDSCHTTRKDQLLPASAKGLDFLLDMDQFRNIGSIFPSVRCGLEMAILNALAATEGSSLLNILHPETAIEELSQRSFSVQICALIDLDGTPKEVADIAATFVGEGFSAIKVARRQDPIEDARVIQEVRKRVGPQINLRADANQKWTYEEVVRFSSSCDELLNRLDISADVDCYFVVFMLLLLSLEPLQDEEEIVKFCEQTGLPVALDETIGNIRDNTLERLAKFTHPGVAAVVSPVWEGAAFLVLELQKEDICRTMENEPSPTIAHGLGTYRWLKEDITAEPLNIYCNPSSGFIEASIDDAACVLTKFQVNRKVILRSFTGEEVHRFWEVEDTLVLFFSYLFFFAYGPARKIRRAKDDSKSCALISQGLELFLDVWYAGELWNSLRVHPHFKKIVASRLQHNDINNLAKVLSDSSTRRQ</sequence>
<evidence type="ECO:0000313" key="3">
    <source>
        <dbReference type="Proteomes" id="UP000428333"/>
    </source>
</evidence>
<dbReference type="SUPFAM" id="SSF51604">
    <property type="entry name" value="Enolase C-terminal domain-like"/>
    <property type="match status" value="1"/>
</dbReference>
<evidence type="ECO:0000313" key="2">
    <source>
        <dbReference type="EMBL" id="KAE9461606.1"/>
    </source>
</evidence>
<dbReference type="AlphaFoldDB" id="A0A6A4LLC3"/>
<dbReference type="Gene3D" id="3.40.50.970">
    <property type="match status" value="1"/>
</dbReference>
<organism evidence="2 3">
    <name type="scientific">Rhododendron williamsianum</name>
    <dbReference type="NCBI Taxonomy" id="262921"/>
    <lineage>
        <taxon>Eukaryota</taxon>
        <taxon>Viridiplantae</taxon>
        <taxon>Streptophyta</taxon>
        <taxon>Embryophyta</taxon>
        <taxon>Tracheophyta</taxon>
        <taxon>Spermatophyta</taxon>
        <taxon>Magnoliopsida</taxon>
        <taxon>eudicotyledons</taxon>
        <taxon>Gunneridae</taxon>
        <taxon>Pentapetalae</taxon>
        <taxon>asterids</taxon>
        <taxon>Ericales</taxon>
        <taxon>Ericaceae</taxon>
        <taxon>Ericoideae</taxon>
        <taxon>Rhodoreae</taxon>
        <taxon>Rhododendron</taxon>
    </lineage>
</organism>
<dbReference type="Proteomes" id="UP000428333">
    <property type="component" value="Linkage Group LG04"/>
</dbReference>
<dbReference type="Gene3D" id="3.20.20.120">
    <property type="entry name" value="Enolase-like C-terminal domain"/>
    <property type="match status" value="1"/>
</dbReference>
<keyword evidence="3" id="KW-1185">Reference proteome</keyword>
<accession>A0A6A4LLC3</accession>
<dbReference type="PANTHER" id="PTHR42916">
    <property type="entry name" value="2-SUCCINYL-5-ENOLPYRUVYL-6-HYDROXY-3-CYCLOHEXENE-1-CARBOXYLATE SYNTHASE"/>
    <property type="match status" value="1"/>
</dbReference>
<reference evidence="2 3" key="1">
    <citation type="journal article" date="2019" name="Genome Biol. Evol.">
        <title>The Rhododendron genome and chromosomal organization provide insight into shared whole-genome duplications across the heath family (Ericaceae).</title>
        <authorList>
            <person name="Soza V.L."/>
            <person name="Lindsley D."/>
            <person name="Waalkes A."/>
            <person name="Ramage E."/>
            <person name="Patwardhan R.P."/>
            <person name="Burton J.N."/>
            <person name="Adey A."/>
            <person name="Kumar A."/>
            <person name="Qiu R."/>
            <person name="Shendure J."/>
            <person name="Hall B."/>
        </authorList>
    </citation>
    <scope>NUCLEOTIDE SEQUENCE [LARGE SCALE GENOMIC DNA]</scope>
    <source>
        <strain evidence="2">RSF 1966-606</strain>
    </source>
</reference>